<sequence>MELLRVGVVGCGVISGTHGDALRRLEEEGLARLVGATDAAPGRAEEFVGKYGGKVFGSFEEMIASPDIDSVTLCTPSGLHGPMAAQAARAGKHILSEKPLDVWIDAVDEAIAAAKAAGVTYGGVFQERFSPAARKVKRAVESGAFGEIVLACAETKWYRSQEYYDSGDWRGTWALDAGVFSNQGIHSLDKVQWLAGPVEEVISATLTPGFHRTIEAETLGVATVRFQNGALGTITMTTLAYDGFPERIDVSGTKGSAMLVGDHLAHFTTRDPYEDDFGDLSGGEAPQSNTSKDPAALVGDGHYGNIRDFVLAVREGRSPQVSAEGARHAVNLLNMIYKKARVGPYA</sequence>
<dbReference type="Gene3D" id="3.40.50.720">
    <property type="entry name" value="NAD(P)-binding Rossmann-like Domain"/>
    <property type="match status" value="1"/>
</dbReference>
<name>A0A402CNY9_9BACT</name>
<evidence type="ECO:0000313" key="3">
    <source>
        <dbReference type="EMBL" id="BDI33226.1"/>
    </source>
</evidence>
<dbReference type="PANTHER" id="PTHR43249:SF1">
    <property type="entry name" value="D-GLUCOSIDE 3-DEHYDROGENASE"/>
    <property type="match status" value="1"/>
</dbReference>
<feature type="domain" description="Gfo/Idh/MocA-like oxidoreductase N-terminal" evidence="1">
    <location>
        <begin position="4"/>
        <end position="121"/>
    </location>
</feature>
<feature type="domain" description="GFO/IDH/MocA-like oxidoreductase" evidence="2">
    <location>
        <begin position="134"/>
        <end position="257"/>
    </location>
</feature>
<dbReference type="AlphaFoldDB" id="A0A402CNY9"/>
<accession>A0A402CNY9</accession>
<dbReference type="GO" id="GO:0000166">
    <property type="term" value="F:nucleotide binding"/>
    <property type="evidence" value="ECO:0007669"/>
    <property type="project" value="InterPro"/>
</dbReference>
<dbReference type="InterPro" id="IPR052515">
    <property type="entry name" value="Gfo/Idh/MocA_Oxidoreductase"/>
</dbReference>
<dbReference type="InterPro" id="IPR000683">
    <property type="entry name" value="Gfo/Idh/MocA-like_OxRdtase_N"/>
</dbReference>
<gene>
    <name evidence="3" type="ORF">CCAX7_52770</name>
</gene>
<dbReference type="EMBL" id="AP025739">
    <property type="protein sequence ID" value="BDI33226.1"/>
    <property type="molecule type" value="Genomic_DNA"/>
</dbReference>
<dbReference type="Pfam" id="PF01408">
    <property type="entry name" value="GFO_IDH_MocA"/>
    <property type="match status" value="1"/>
</dbReference>
<dbReference type="OrthoDB" id="9815825at2"/>
<reference evidence="3 4" key="1">
    <citation type="journal article" date="2019" name="Int. J. Syst. Evol. Microbiol.">
        <title>Capsulimonas corticalis gen. nov., sp. nov., an aerobic capsulated bacterium, of a novel bacterial order, Capsulimonadales ord. nov., of the class Armatimonadia of the phylum Armatimonadetes.</title>
        <authorList>
            <person name="Li J."/>
            <person name="Kudo C."/>
            <person name="Tonouchi A."/>
        </authorList>
    </citation>
    <scope>NUCLEOTIDE SEQUENCE [LARGE SCALE GENOMIC DNA]</scope>
    <source>
        <strain evidence="3 4">AX-7</strain>
    </source>
</reference>
<evidence type="ECO:0000259" key="2">
    <source>
        <dbReference type="Pfam" id="PF22725"/>
    </source>
</evidence>
<evidence type="ECO:0000259" key="1">
    <source>
        <dbReference type="Pfam" id="PF01408"/>
    </source>
</evidence>
<dbReference type="Gene3D" id="3.30.360.10">
    <property type="entry name" value="Dihydrodipicolinate Reductase, domain 2"/>
    <property type="match status" value="1"/>
</dbReference>
<dbReference type="Proteomes" id="UP000287394">
    <property type="component" value="Chromosome"/>
</dbReference>
<organism evidence="3 4">
    <name type="scientific">Capsulimonas corticalis</name>
    <dbReference type="NCBI Taxonomy" id="2219043"/>
    <lineage>
        <taxon>Bacteria</taxon>
        <taxon>Bacillati</taxon>
        <taxon>Armatimonadota</taxon>
        <taxon>Armatimonadia</taxon>
        <taxon>Capsulimonadales</taxon>
        <taxon>Capsulimonadaceae</taxon>
        <taxon>Capsulimonas</taxon>
    </lineage>
</organism>
<evidence type="ECO:0000313" key="4">
    <source>
        <dbReference type="Proteomes" id="UP000287394"/>
    </source>
</evidence>
<dbReference type="InterPro" id="IPR055170">
    <property type="entry name" value="GFO_IDH_MocA-like_dom"/>
</dbReference>
<dbReference type="RefSeq" id="WP_119319107.1">
    <property type="nucleotide sequence ID" value="NZ_AP025739.1"/>
</dbReference>
<protein>
    <submittedName>
        <fullName evidence="3">Oxidoreductase</fullName>
    </submittedName>
</protein>
<proteinExistence type="predicted"/>
<dbReference type="SUPFAM" id="SSF51735">
    <property type="entry name" value="NAD(P)-binding Rossmann-fold domains"/>
    <property type="match status" value="1"/>
</dbReference>
<dbReference type="InterPro" id="IPR036291">
    <property type="entry name" value="NAD(P)-bd_dom_sf"/>
</dbReference>
<keyword evidence="4" id="KW-1185">Reference proteome</keyword>
<dbReference type="Pfam" id="PF22725">
    <property type="entry name" value="GFO_IDH_MocA_C3"/>
    <property type="match status" value="1"/>
</dbReference>
<dbReference type="KEGG" id="ccot:CCAX7_52770"/>
<dbReference type="PANTHER" id="PTHR43249">
    <property type="entry name" value="UDP-N-ACETYL-2-AMINO-2-DEOXY-D-GLUCURONATE OXIDASE"/>
    <property type="match status" value="1"/>
</dbReference>
<dbReference type="SUPFAM" id="SSF55347">
    <property type="entry name" value="Glyceraldehyde-3-phosphate dehydrogenase-like, C-terminal domain"/>
    <property type="match status" value="1"/>
</dbReference>